<dbReference type="SUPFAM" id="SSF46785">
    <property type="entry name" value="Winged helix' DNA-binding domain"/>
    <property type="match status" value="1"/>
</dbReference>
<evidence type="ECO:0000313" key="3">
    <source>
        <dbReference type="Proteomes" id="UP001203338"/>
    </source>
</evidence>
<dbReference type="SMART" id="SM00347">
    <property type="entry name" value="HTH_MARR"/>
    <property type="match status" value="1"/>
</dbReference>
<dbReference type="Pfam" id="PF01047">
    <property type="entry name" value="MarR"/>
    <property type="match status" value="1"/>
</dbReference>
<evidence type="ECO:0000313" key="2">
    <source>
        <dbReference type="EMBL" id="MCL6270644.1"/>
    </source>
</evidence>
<evidence type="ECO:0000259" key="1">
    <source>
        <dbReference type="PROSITE" id="PS50995"/>
    </source>
</evidence>
<dbReference type="PRINTS" id="PR00598">
    <property type="entry name" value="HTHMARR"/>
</dbReference>
<protein>
    <submittedName>
        <fullName evidence="2">MarR family transcriptional regulator</fullName>
    </submittedName>
</protein>
<proteinExistence type="predicted"/>
<dbReference type="RefSeq" id="WP_249699900.1">
    <property type="nucleotide sequence ID" value="NZ_JAMFLX010000015.1"/>
</dbReference>
<accession>A0ABT0PH12</accession>
<name>A0ABT0PH12_9GAMM</name>
<dbReference type="PANTHER" id="PTHR33164:SF57">
    <property type="entry name" value="MARR-FAMILY TRANSCRIPTIONAL REGULATOR"/>
    <property type="match status" value="1"/>
</dbReference>
<organism evidence="2 3">
    <name type="scientific">Parendozoicomonas callyspongiae</name>
    <dbReference type="NCBI Taxonomy" id="2942213"/>
    <lineage>
        <taxon>Bacteria</taxon>
        <taxon>Pseudomonadati</taxon>
        <taxon>Pseudomonadota</taxon>
        <taxon>Gammaproteobacteria</taxon>
        <taxon>Oceanospirillales</taxon>
        <taxon>Endozoicomonadaceae</taxon>
        <taxon>Parendozoicomonas</taxon>
    </lineage>
</organism>
<dbReference type="InterPro" id="IPR039422">
    <property type="entry name" value="MarR/SlyA-like"/>
</dbReference>
<dbReference type="PANTHER" id="PTHR33164">
    <property type="entry name" value="TRANSCRIPTIONAL REGULATOR, MARR FAMILY"/>
    <property type="match status" value="1"/>
</dbReference>
<dbReference type="InterPro" id="IPR000835">
    <property type="entry name" value="HTH_MarR-typ"/>
</dbReference>
<sequence>MAQDLKEICCDLHELAFYFSNLCCHGESCEDFSLLEFKALRYISAHECCPVQAIGQSLRMTKSGATRLVSRLVKRGLIERKVCCEDARIRLLSITPAGRECMDSVAQFQRQRIASMLSRMEGVDCEQVHTVLRALARAI</sequence>
<keyword evidence="3" id="KW-1185">Reference proteome</keyword>
<dbReference type="Proteomes" id="UP001203338">
    <property type="component" value="Unassembled WGS sequence"/>
</dbReference>
<reference evidence="2 3" key="1">
    <citation type="submission" date="2022-05" db="EMBL/GenBank/DDBJ databases">
        <authorList>
            <person name="Park J.-S."/>
        </authorList>
    </citation>
    <scope>NUCLEOTIDE SEQUENCE [LARGE SCALE GENOMIC DNA]</scope>
    <source>
        <strain evidence="2 3">2012CJ34-2</strain>
    </source>
</reference>
<dbReference type="InterPro" id="IPR036390">
    <property type="entry name" value="WH_DNA-bd_sf"/>
</dbReference>
<gene>
    <name evidence="2" type="ORF">M3P05_11980</name>
</gene>
<dbReference type="EMBL" id="JAMFLX010000015">
    <property type="protein sequence ID" value="MCL6270644.1"/>
    <property type="molecule type" value="Genomic_DNA"/>
</dbReference>
<feature type="domain" description="HTH marR-type" evidence="1">
    <location>
        <begin position="1"/>
        <end position="137"/>
    </location>
</feature>
<dbReference type="Gene3D" id="1.10.10.10">
    <property type="entry name" value="Winged helix-like DNA-binding domain superfamily/Winged helix DNA-binding domain"/>
    <property type="match status" value="1"/>
</dbReference>
<comment type="caution">
    <text evidence="2">The sequence shown here is derived from an EMBL/GenBank/DDBJ whole genome shotgun (WGS) entry which is preliminary data.</text>
</comment>
<dbReference type="InterPro" id="IPR036388">
    <property type="entry name" value="WH-like_DNA-bd_sf"/>
</dbReference>
<dbReference type="PROSITE" id="PS50995">
    <property type="entry name" value="HTH_MARR_2"/>
    <property type="match status" value="1"/>
</dbReference>